<evidence type="ECO:0000256" key="1">
    <source>
        <dbReference type="ARBA" id="ARBA00022801"/>
    </source>
</evidence>
<dbReference type="STRING" id="137658.SAMN05216186_12226"/>
<dbReference type="AlphaFoldDB" id="A0A1G9KFM6"/>
<dbReference type="Pfam" id="PF00561">
    <property type="entry name" value="Abhydrolase_1"/>
    <property type="match status" value="1"/>
</dbReference>
<name>A0A1G9KFM6_9PSED</name>
<proteinExistence type="predicted"/>
<keyword evidence="4" id="KW-1185">Reference proteome</keyword>
<dbReference type="PANTHER" id="PTHR43329">
    <property type="entry name" value="EPOXIDE HYDROLASE"/>
    <property type="match status" value="1"/>
</dbReference>
<dbReference type="InterPro" id="IPR000639">
    <property type="entry name" value="Epox_hydrolase-like"/>
</dbReference>
<dbReference type="GO" id="GO:0016787">
    <property type="term" value="F:hydrolase activity"/>
    <property type="evidence" value="ECO:0007669"/>
    <property type="project" value="UniProtKB-KW"/>
</dbReference>
<dbReference type="InterPro" id="IPR000073">
    <property type="entry name" value="AB_hydrolase_1"/>
</dbReference>
<evidence type="ECO:0000313" key="3">
    <source>
        <dbReference type="EMBL" id="SDL48163.1"/>
    </source>
</evidence>
<keyword evidence="1" id="KW-0378">Hydrolase</keyword>
<organism evidence="3 4">
    <name type="scientific">Pseudomonas indica</name>
    <dbReference type="NCBI Taxonomy" id="137658"/>
    <lineage>
        <taxon>Bacteria</taxon>
        <taxon>Pseudomonadati</taxon>
        <taxon>Pseudomonadota</taxon>
        <taxon>Gammaproteobacteria</taxon>
        <taxon>Pseudomonadales</taxon>
        <taxon>Pseudomonadaceae</taxon>
        <taxon>Pseudomonas</taxon>
    </lineage>
</organism>
<reference evidence="3 4" key="1">
    <citation type="submission" date="2016-10" db="EMBL/GenBank/DDBJ databases">
        <authorList>
            <person name="de Groot N.N."/>
        </authorList>
    </citation>
    <scope>NUCLEOTIDE SEQUENCE [LARGE SCALE GENOMIC DNA]</scope>
    <source>
        <strain evidence="3 4">JCM 21544</strain>
    </source>
</reference>
<dbReference type="PRINTS" id="PR00412">
    <property type="entry name" value="EPOXHYDRLASE"/>
</dbReference>
<dbReference type="SUPFAM" id="SSF53474">
    <property type="entry name" value="alpha/beta-Hydrolases"/>
    <property type="match status" value="1"/>
</dbReference>
<feature type="domain" description="AB hydrolase-1" evidence="2">
    <location>
        <begin position="27"/>
        <end position="269"/>
    </location>
</feature>
<evidence type="ECO:0000313" key="4">
    <source>
        <dbReference type="Proteomes" id="UP000198706"/>
    </source>
</evidence>
<dbReference type="Gene3D" id="3.40.50.1820">
    <property type="entry name" value="alpha/beta hydrolase"/>
    <property type="match status" value="1"/>
</dbReference>
<dbReference type="RefSeq" id="WP_244506021.1">
    <property type="nucleotide sequence ID" value="NZ_FNFD01000022.1"/>
</dbReference>
<dbReference type="InterPro" id="IPR029058">
    <property type="entry name" value="AB_hydrolase_fold"/>
</dbReference>
<evidence type="ECO:0000259" key="2">
    <source>
        <dbReference type="Pfam" id="PF00561"/>
    </source>
</evidence>
<dbReference type="EMBL" id="FNFD01000022">
    <property type="protein sequence ID" value="SDL48163.1"/>
    <property type="molecule type" value="Genomic_DNA"/>
</dbReference>
<protein>
    <submittedName>
        <fullName evidence="3">Pimeloyl-ACP methyl ester carboxylesterase</fullName>
    </submittedName>
</protein>
<sequence>MEKTLLRVRGDGVELAVYRWGNPRGVPVLLVHGYPDNHRTWLPLVNALADEFQVFAYDVRGFGASDKPRGYRHYRLRHLGRDLEAVLRAISPSRPVHLVAHDWGSIQAWETVTEPHCAPLLASYTSLSGPCLDHVSHWMRSALRQPGRRWAALGQLLHSWYIAFFHLPWLPELSWRLGMARLWPGLIRRLEGVAPDANPCQLADGCNGVQLYRANFFRSLTRPRQRATQVPVQLIVPTRDLFVRPALFEELPRWTEQLQVREVPAGHWRLLIEGKALATWVREFVREREGALSAEPAARKRVGQVG</sequence>
<gene>
    <name evidence="3" type="ORF">SAMN05216186_12226</name>
</gene>
<accession>A0A1G9KFM6</accession>
<dbReference type="Proteomes" id="UP000198706">
    <property type="component" value="Unassembled WGS sequence"/>
</dbReference>